<protein>
    <submittedName>
        <fullName evidence="2">MOSC domain-containing protein</fullName>
    </submittedName>
</protein>
<evidence type="ECO:0000259" key="1">
    <source>
        <dbReference type="PROSITE" id="PS51340"/>
    </source>
</evidence>
<dbReference type="InterPro" id="IPR011037">
    <property type="entry name" value="Pyrv_Knase-like_insert_dom_sf"/>
</dbReference>
<sequence length="253" mass="27869">MQSRDPIDIAQIWRYPVKSLCGELLDAAAVDARGLRGDRLWAVRDAVDGKLGSGKNSRRFRRFPGLNLLSLSSRYRVEPAAEPDGVEPPVVLDGDGREYPVRGGAAEQFFRQRTGIPTLSVARESDVEHFDEGPVSLIGTATLRWVEEQSPDVASDARRFRPNLVVSTTRPFAEEEWVGRAVRIGSGDDAVELAFTHVLERCVMTAMEQADLPPAPGMLHMLARREDRPMRLAVLGAATRTGVVRVGDPVRVC</sequence>
<dbReference type="Pfam" id="PF03476">
    <property type="entry name" value="MOSC_N"/>
    <property type="match status" value="1"/>
</dbReference>
<dbReference type="SUPFAM" id="SSF50800">
    <property type="entry name" value="PK beta-barrel domain-like"/>
    <property type="match status" value="1"/>
</dbReference>
<reference evidence="2" key="1">
    <citation type="submission" date="2021-04" db="EMBL/GenBank/DDBJ databases">
        <title>Genome based classification of Actinospica acidithermotolerans sp. nov., an actinobacterium isolated from an Indonesian hot spring.</title>
        <authorList>
            <person name="Kusuma A.B."/>
            <person name="Putra K.E."/>
            <person name="Nafisah S."/>
            <person name="Loh J."/>
            <person name="Nouioui I."/>
            <person name="Goodfellow M."/>
        </authorList>
    </citation>
    <scope>NUCLEOTIDE SEQUENCE</scope>
    <source>
        <strain evidence="2">DSM 45618</strain>
    </source>
</reference>
<dbReference type="AlphaFoldDB" id="A0A8J7WGA5"/>
<evidence type="ECO:0000313" key="2">
    <source>
        <dbReference type="EMBL" id="MBS2961586.1"/>
    </source>
</evidence>
<dbReference type="Pfam" id="PF03473">
    <property type="entry name" value="MOSC"/>
    <property type="match status" value="1"/>
</dbReference>
<dbReference type="EMBL" id="JAGSXH010000002">
    <property type="protein sequence ID" value="MBS2961586.1"/>
    <property type="molecule type" value="Genomic_DNA"/>
</dbReference>
<dbReference type="InterPro" id="IPR005302">
    <property type="entry name" value="MoCF_Sase_C"/>
</dbReference>
<dbReference type="RefSeq" id="WP_211463406.1">
    <property type="nucleotide sequence ID" value="NZ_JAGSXH010000002.1"/>
</dbReference>
<keyword evidence="3" id="KW-1185">Reference proteome</keyword>
<organism evidence="2 3">
    <name type="scientific">Actinocrinis puniceicyclus</name>
    <dbReference type="NCBI Taxonomy" id="977794"/>
    <lineage>
        <taxon>Bacteria</taxon>
        <taxon>Bacillati</taxon>
        <taxon>Actinomycetota</taxon>
        <taxon>Actinomycetes</taxon>
        <taxon>Catenulisporales</taxon>
        <taxon>Actinospicaceae</taxon>
        <taxon>Actinocrinis</taxon>
    </lineage>
</organism>
<proteinExistence type="predicted"/>
<dbReference type="GO" id="GO:0003824">
    <property type="term" value="F:catalytic activity"/>
    <property type="evidence" value="ECO:0007669"/>
    <property type="project" value="InterPro"/>
</dbReference>
<dbReference type="PROSITE" id="PS51340">
    <property type="entry name" value="MOSC"/>
    <property type="match status" value="1"/>
</dbReference>
<accession>A0A8J7WGA5</accession>
<feature type="domain" description="MOSC" evidence="1">
    <location>
        <begin position="108"/>
        <end position="253"/>
    </location>
</feature>
<comment type="caution">
    <text evidence="2">The sequence shown here is derived from an EMBL/GenBank/DDBJ whole genome shotgun (WGS) entry which is preliminary data.</text>
</comment>
<gene>
    <name evidence="2" type="ORF">KGA66_00910</name>
</gene>
<name>A0A8J7WGA5_9ACTN</name>
<dbReference type="GO" id="GO:0030170">
    <property type="term" value="F:pyridoxal phosphate binding"/>
    <property type="evidence" value="ECO:0007669"/>
    <property type="project" value="InterPro"/>
</dbReference>
<dbReference type="GO" id="GO:0030151">
    <property type="term" value="F:molybdenum ion binding"/>
    <property type="evidence" value="ECO:0007669"/>
    <property type="project" value="InterPro"/>
</dbReference>
<evidence type="ECO:0000313" key="3">
    <source>
        <dbReference type="Proteomes" id="UP000677913"/>
    </source>
</evidence>
<dbReference type="Proteomes" id="UP000677913">
    <property type="component" value="Unassembled WGS sequence"/>
</dbReference>
<dbReference type="InterPro" id="IPR005303">
    <property type="entry name" value="MOCOS_middle"/>
</dbReference>